<sequence>YVLPKFHIYNHGLKCVLNYWLNFLQWSAASDLEDLECWWAHINPISMRMKEMSEGSRHDTIDDHAHAWNWRKITGFGKSTVPF</sequence>
<feature type="non-terminal residue" evidence="1">
    <location>
        <position position="1"/>
    </location>
</feature>
<dbReference type="InParanoid" id="A0A0C3B2K8"/>
<dbReference type="HOGENOM" id="CLU_003703_10_0_1"/>
<protein>
    <submittedName>
        <fullName evidence="1">Uncharacterized protein</fullName>
    </submittedName>
</protein>
<dbReference type="EMBL" id="KN833004">
    <property type="protein sequence ID" value="KIM80448.1"/>
    <property type="molecule type" value="Genomic_DNA"/>
</dbReference>
<evidence type="ECO:0000313" key="2">
    <source>
        <dbReference type="Proteomes" id="UP000054166"/>
    </source>
</evidence>
<dbReference type="InterPro" id="IPR040521">
    <property type="entry name" value="KDZ"/>
</dbReference>
<accession>A0A0C3B2K8</accession>
<gene>
    <name evidence="1" type="ORF">PILCRDRAFT_73280</name>
</gene>
<organism evidence="1 2">
    <name type="scientific">Piloderma croceum (strain F 1598)</name>
    <dbReference type="NCBI Taxonomy" id="765440"/>
    <lineage>
        <taxon>Eukaryota</taxon>
        <taxon>Fungi</taxon>
        <taxon>Dikarya</taxon>
        <taxon>Basidiomycota</taxon>
        <taxon>Agaricomycotina</taxon>
        <taxon>Agaricomycetes</taxon>
        <taxon>Agaricomycetidae</taxon>
        <taxon>Atheliales</taxon>
        <taxon>Atheliaceae</taxon>
        <taxon>Piloderma</taxon>
    </lineage>
</organism>
<proteinExistence type="predicted"/>
<keyword evidence="2" id="KW-1185">Reference proteome</keyword>
<dbReference type="Pfam" id="PF18758">
    <property type="entry name" value="KDZ"/>
    <property type="match status" value="1"/>
</dbReference>
<name>A0A0C3B2K8_PILCF</name>
<dbReference type="STRING" id="765440.A0A0C3B2K8"/>
<dbReference type="Proteomes" id="UP000054166">
    <property type="component" value="Unassembled WGS sequence"/>
</dbReference>
<reference evidence="2" key="2">
    <citation type="submission" date="2015-01" db="EMBL/GenBank/DDBJ databases">
        <title>Evolutionary Origins and Diversification of the Mycorrhizal Mutualists.</title>
        <authorList>
            <consortium name="DOE Joint Genome Institute"/>
            <consortium name="Mycorrhizal Genomics Consortium"/>
            <person name="Kohler A."/>
            <person name="Kuo A."/>
            <person name="Nagy L.G."/>
            <person name="Floudas D."/>
            <person name="Copeland A."/>
            <person name="Barry K.W."/>
            <person name="Cichocki N."/>
            <person name="Veneault-Fourrey C."/>
            <person name="LaButti K."/>
            <person name="Lindquist E.A."/>
            <person name="Lipzen A."/>
            <person name="Lundell T."/>
            <person name="Morin E."/>
            <person name="Murat C."/>
            <person name="Riley R."/>
            <person name="Ohm R."/>
            <person name="Sun H."/>
            <person name="Tunlid A."/>
            <person name="Henrissat B."/>
            <person name="Grigoriev I.V."/>
            <person name="Hibbett D.S."/>
            <person name="Martin F."/>
        </authorList>
    </citation>
    <scope>NUCLEOTIDE SEQUENCE [LARGE SCALE GENOMIC DNA]</scope>
    <source>
        <strain evidence="2">F 1598</strain>
    </source>
</reference>
<dbReference type="OrthoDB" id="3257768at2759"/>
<reference evidence="1 2" key="1">
    <citation type="submission" date="2014-04" db="EMBL/GenBank/DDBJ databases">
        <authorList>
            <consortium name="DOE Joint Genome Institute"/>
            <person name="Kuo A."/>
            <person name="Tarkka M."/>
            <person name="Buscot F."/>
            <person name="Kohler A."/>
            <person name="Nagy L.G."/>
            <person name="Floudas D."/>
            <person name="Copeland A."/>
            <person name="Barry K.W."/>
            <person name="Cichocki N."/>
            <person name="Veneault-Fourrey C."/>
            <person name="LaButti K."/>
            <person name="Lindquist E.A."/>
            <person name="Lipzen A."/>
            <person name="Lundell T."/>
            <person name="Morin E."/>
            <person name="Murat C."/>
            <person name="Sun H."/>
            <person name="Tunlid A."/>
            <person name="Henrissat B."/>
            <person name="Grigoriev I.V."/>
            <person name="Hibbett D.S."/>
            <person name="Martin F."/>
            <person name="Nordberg H.P."/>
            <person name="Cantor M.N."/>
            <person name="Hua S.X."/>
        </authorList>
    </citation>
    <scope>NUCLEOTIDE SEQUENCE [LARGE SCALE GENOMIC DNA]</scope>
    <source>
        <strain evidence="1 2">F 1598</strain>
    </source>
</reference>
<evidence type="ECO:0000313" key="1">
    <source>
        <dbReference type="EMBL" id="KIM80448.1"/>
    </source>
</evidence>
<dbReference type="AlphaFoldDB" id="A0A0C3B2K8"/>